<sequence length="352" mass="38310">MASADVAEVLSRFSREALVKGIGQEGVKRLRESRVAIIGCGALGSTEAELLARSGVGFLRVVDRDVVDYTNLHRTHMVGEAEAEQGVPKAIACRDGVARIDRSVKVEAYIDDVDSDNIEDIVKDVDIVLDGTDNMDTRFVINEAAVKYNKPWVYAGVNSWYGTVMLIEPGRGPCLRCLIPEGQEGQQASCDIIPAIGTVTTIVGAMAANLAIRYLAGDGPEPGVLYSIDARENTVEKVKVERNPSCPVCVRREFKLLSRPPRFGVISRVCGSEAFKLRLPLDAPEPQDLASRLSSRFSWVVSRPNYVKVVTKEGVSVTVLGRRVVVIEGAMNEDDARRAYDEVAEAAGLPTY</sequence>
<feature type="domain" description="THIF-type NAD/FAD binding fold" evidence="2">
    <location>
        <begin position="14"/>
        <end position="248"/>
    </location>
</feature>
<dbReference type="SUPFAM" id="SSF69572">
    <property type="entry name" value="Activating enzymes of the ubiquitin-like proteins"/>
    <property type="match status" value="1"/>
</dbReference>
<dbReference type="InterPro" id="IPR035985">
    <property type="entry name" value="Ubiquitin-activating_enz"/>
</dbReference>
<dbReference type="eggNOG" id="arCOG01676">
    <property type="taxonomic scope" value="Archaea"/>
</dbReference>
<dbReference type="CDD" id="cd00757">
    <property type="entry name" value="ThiF_MoeB_HesA_family"/>
    <property type="match status" value="1"/>
</dbReference>
<comment type="similarity">
    <text evidence="1">Belongs to the HesA/MoeB/ThiF family.</text>
</comment>
<dbReference type="InterPro" id="IPR045886">
    <property type="entry name" value="ThiF/MoeB/HesA"/>
</dbReference>
<dbReference type="RefSeq" id="WP_013266683.1">
    <property type="nucleotide sequence ID" value="NC_014374.1"/>
</dbReference>
<dbReference type="InParanoid" id="D9Q1I3"/>
<dbReference type="AlphaFoldDB" id="D9Q1I3"/>
<dbReference type="GO" id="GO:0004792">
    <property type="term" value="F:thiosulfate-cyanide sulfurtransferase activity"/>
    <property type="evidence" value="ECO:0007669"/>
    <property type="project" value="TreeGrafter"/>
</dbReference>
<protein>
    <submittedName>
        <fullName evidence="3">Dinucleotide-utilizing enzyme</fullName>
    </submittedName>
</protein>
<dbReference type="EMBL" id="CP001742">
    <property type="protein sequence ID" value="ADL19171.1"/>
    <property type="molecule type" value="Genomic_DNA"/>
</dbReference>
<evidence type="ECO:0000259" key="2">
    <source>
        <dbReference type="Pfam" id="PF00899"/>
    </source>
</evidence>
<dbReference type="PANTHER" id="PTHR10953">
    <property type="entry name" value="UBIQUITIN-ACTIVATING ENZYME E1"/>
    <property type="match status" value="1"/>
</dbReference>
<dbReference type="STRING" id="666510.ASAC_0765"/>
<dbReference type="GO" id="GO:0005829">
    <property type="term" value="C:cytosol"/>
    <property type="evidence" value="ECO:0007669"/>
    <property type="project" value="TreeGrafter"/>
</dbReference>
<organism evidence="3 4">
    <name type="scientific">Acidilobus saccharovorans (strain DSM 16705 / JCM 18335 / VKM B-2471 / 345-15)</name>
    <dbReference type="NCBI Taxonomy" id="666510"/>
    <lineage>
        <taxon>Archaea</taxon>
        <taxon>Thermoproteota</taxon>
        <taxon>Thermoprotei</taxon>
        <taxon>Acidilobales</taxon>
        <taxon>Acidilobaceae</taxon>
        <taxon>Acidilobus</taxon>
    </lineage>
</organism>
<dbReference type="Proteomes" id="UP000000346">
    <property type="component" value="Chromosome"/>
</dbReference>
<dbReference type="GeneID" id="9499000"/>
<dbReference type="Gene3D" id="3.40.50.720">
    <property type="entry name" value="NAD(P)-binding Rossmann-like Domain"/>
    <property type="match status" value="1"/>
</dbReference>
<dbReference type="GO" id="GO:0016779">
    <property type="term" value="F:nucleotidyltransferase activity"/>
    <property type="evidence" value="ECO:0007669"/>
    <property type="project" value="TreeGrafter"/>
</dbReference>
<dbReference type="KEGG" id="asc:ASAC_0765"/>
<evidence type="ECO:0000256" key="1">
    <source>
        <dbReference type="ARBA" id="ARBA00009919"/>
    </source>
</evidence>
<gene>
    <name evidence="3" type="ordered locus">ASAC_0765</name>
</gene>
<dbReference type="Pfam" id="PF00899">
    <property type="entry name" value="ThiF"/>
    <property type="match status" value="1"/>
</dbReference>
<evidence type="ECO:0000313" key="3">
    <source>
        <dbReference type="EMBL" id="ADL19171.1"/>
    </source>
</evidence>
<name>D9Q1I3_ACIS3</name>
<dbReference type="InterPro" id="IPR000594">
    <property type="entry name" value="ThiF_NAD_FAD-bd"/>
</dbReference>
<accession>D9Q1I3</accession>
<dbReference type="OrthoDB" id="7915at2157"/>
<reference evidence="3 4" key="1">
    <citation type="journal article" date="2010" name="Appl. Environ. Microbiol.">
        <title>The genome sequence of the crenarchaeon Acidilobus saccharovorans supports a new order, Acidilobales, and suggests an important ecological role in terrestrial acidic hot springs.</title>
        <authorList>
            <person name="Mardanov A.V."/>
            <person name="Svetlitchnyi V.A."/>
            <person name="Beletsky A.V."/>
            <person name="Prokofeva M.I."/>
            <person name="Bonch-Osmolovskaya E.A."/>
            <person name="Ravin N.V."/>
            <person name="Skryabin K.G."/>
        </authorList>
    </citation>
    <scope>NUCLEOTIDE SEQUENCE [LARGE SCALE GENOMIC DNA]</scope>
    <source>
        <strain evidence="4">DSM 16705 / JCM 18335 / VKM B-2471 / 345-15</strain>
    </source>
</reference>
<dbReference type="GO" id="GO:0008146">
    <property type="term" value="F:sulfotransferase activity"/>
    <property type="evidence" value="ECO:0007669"/>
    <property type="project" value="TreeGrafter"/>
</dbReference>
<dbReference type="HOGENOM" id="CLU_013325_10_1_2"/>
<keyword evidence="4" id="KW-1185">Reference proteome</keyword>
<dbReference type="FunFam" id="3.40.50.720:FF:000080">
    <property type="entry name" value="Thiazole biosynthesis adenylyltransferase ThiF"/>
    <property type="match status" value="1"/>
</dbReference>
<evidence type="ECO:0000313" key="4">
    <source>
        <dbReference type="Proteomes" id="UP000000346"/>
    </source>
</evidence>
<dbReference type="PANTHER" id="PTHR10953:SF102">
    <property type="entry name" value="ADENYLYLTRANSFERASE AND SULFURTRANSFERASE MOCS3"/>
    <property type="match status" value="1"/>
</dbReference>
<dbReference type="FunCoup" id="D9Q1I3">
    <property type="interactions" value="67"/>
</dbReference>
<proteinExistence type="inferred from homology"/>
<dbReference type="GO" id="GO:0008641">
    <property type="term" value="F:ubiquitin-like modifier activating enzyme activity"/>
    <property type="evidence" value="ECO:0007669"/>
    <property type="project" value="InterPro"/>
</dbReference>